<keyword evidence="7 10" id="KW-0067">ATP-binding</keyword>
<dbReference type="InterPro" id="IPR003593">
    <property type="entry name" value="AAA+_ATPase"/>
</dbReference>
<evidence type="ECO:0000256" key="13">
    <source>
        <dbReference type="PIRSR" id="PIRSR001174-2"/>
    </source>
</evidence>
<keyword evidence="19" id="KW-1185">Reference proteome</keyword>
<dbReference type="PROSITE" id="PS01046">
    <property type="entry name" value="LON_SER"/>
    <property type="match status" value="1"/>
</dbReference>
<evidence type="ECO:0000256" key="5">
    <source>
        <dbReference type="ARBA" id="ARBA00022801"/>
    </source>
</evidence>
<keyword evidence="8 10" id="KW-0346">Stress response</keyword>
<feature type="active site" evidence="10 12">
    <location>
        <position position="756"/>
    </location>
</feature>
<comment type="subcellular location">
    <subcellularLocation>
        <location evidence="1 10 11">Cytoplasm</location>
    </subcellularLocation>
</comment>
<evidence type="ECO:0000256" key="7">
    <source>
        <dbReference type="ARBA" id="ARBA00022840"/>
    </source>
</evidence>
<evidence type="ECO:0000256" key="10">
    <source>
        <dbReference type="HAMAP-Rule" id="MF_01973"/>
    </source>
</evidence>
<evidence type="ECO:0000313" key="19">
    <source>
        <dbReference type="Proteomes" id="UP000030149"/>
    </source>
</evidence>
<comment type="similarity">
    <text evidence="10 11 14 15">Belongs to the peptidase S16 family.</text>
</comment>
<feature type="active site" evidence="10 12">
    <location>
        <position position="713"/>
    </location>
</feature>
<evidence type="ECO:0000256" key="12">
    <source>
        <dbReference type="PIRSR" id="PIRSR001174-1"/>
    </source>
</evidence>
<dbReference type="PROSITE" id="PS51786">
    <property type="entry name" value="LON_PROTEOLYTIC"/>
    <property type="match status" value="1"/>
</dbReference>
<dbReference type="GO" id="GO:0004252">
    <property type="term" value="F:serine-type endopeptidase activity"/>
    <property type="evidence" value="ECO:0007669"/>
    <property type="project" value="UniProtKB-UniRule"/>
</dbReference>
<evidence type="ECO:0000259" key="16">
    <source>
        <dbReference type="PROSITE" id="PS51786"/>
    </source>
</evidence>
<evidence type="ECO:0000256" key="8">
    <source>
        <dbReference type="ARBA" id="ARBA00023016"/>
    </source>
</evidence>
<dbReference type="AlphaFoldDB" id="V6S452"/>
<dbReference type="GO" id="GO:0004176">
    <property type="term" value="F:ATP-dependent peptidase activity"/>
    <property type="evidence" value="ECO:0007669"/>
    <property type="project" value="UniProtKB-UniRule"/>
</dbReference>
<dbReference type="PANTHER" id="PTHR10046">
    <property type="entry name" value="ATP DEPENDENT LON PROTEASE FAMILY MEMBER"/>
    <property type="match status" value="1"/>
</dbReference>
<organism evidence="18 19">
    <name type="scientific">Flavobacterium enshiense DK69</name>
    <dbReference type="NCBI Taxonomy" id="1107311"/>
    <lineage>
        <taxon>Bacteria</taxon>
        <taxon>Pseudomonadati</taxon>
        <taxon>Bacteroidota</taxon>
        <taxon>Flavobacteriia</taxon>
        <taxon>Flavobacteriales</taxon>
        <taxon>Flavobacteriaceae</taxon>
        <taxon>Flavobacterium</taxon>
    </lineage>
</organism>
<dbReference type="InterPro" id="IPR008269">
    <property type="entry name" value="Lon_proteolytic"/>
</dbReference>
<dbReference type="InterPro" id="IPR027065">
    <property type="entry name" value="Lon_Prtase"/>
</dbReference>
<feature type="domain" description="Lon proteolytic" evidence="16">
    <location>
        <begin position="626"/>
        <end position="807"/>
    </location>
</feature>
<dbReference type="EC" id="3.4.21.53" evidence="10 11"/>
<comment type="caution">
    <text evidence="18">The sequence shown here is derived from an EMBL/GenBank/DDBJ whole genome shotgun (WGS) entry which is preliminary data.</text>
</comment>
<accession>V6S452</accession>
<dbReference type="InterPro" id="IPR004815">
    <property type="entry name" value="Lon_bac/euk-typ"/>
</dbReference>
<dbReference type="SUPFAM" id="SSF88697">
    <property type="entry name" value="PUA domain-like"/>
    <property type="match status" value="1"/>
</dbReference>
<keyword evidence="3 10" id="KW-0645">Protease</keyword>
<dbReference type="InterPro" id="IPR020568">
    <property type="entry name" value="Ribosomal_Su5_D2-typ_SF"/>
</dbReference>
<dbReference type="InterPro" id="IPR027417">
    <property type="entry name" value="P-loop_NTPase"/>
</dbReference>
<evidence type="ECO:0000256" key="15">
    <source>
        <dbReference type="RuleBase" id="RU000591"/>
    </source>
</evidence>
<dbReference type="NCBIfam" id="TIGR00763">
    <property type="entry name" value="lon"/>
    <property type="match status" value="1"/>
</dbReference>
<keyword evidence="2 10" id="KW-0963">Cytoplasm</keyword>
<evidence type="ECO:0000256" key="4">
    <source>
        <dbReference type="ARBA" id="ARBA00022741"/>
    </source>
</evidence>
<evidence type="ECO:0000259" key="17">
    <source>
        <dbReference type="PROSITE" id="PS51787"/>
    </source>
</evidence>
<dbReference type="InterPro" id="IPR015947">
    <property type="entry name" value="PUA-like_sf"/>
</dbReference>
<dbReference type="GO" id="GO:0005524">
    <property type="term" value="F:ATP binding"/>
    <property type="evidence" value="ECO:0007669"/>
    <property type="project" value="UniProtKB-UniRule"/>
</dbReference>
<comment type="catalytic activity">
    <reaction evidence="9 10 11 14">
        <text>Hydrolysis of proteins in presence of ATP.</text>
        <dbReference type="EC" id="3.4.21.53"/>
    </reaction>
</comment>
<proteinExistence type="evidence at transcript level"/>
<dbReference type="PRINTS" id="PR00830">
    <property type="entry name" value="ENDOLAPTASE"/>
</dbReference>
<comment type="subunit">
    <text evidence="10 11">Homohexamer. Organized in a ring with a central cavity.</text>
</comment>
<comment type="induction">
    <text evidence="10">By heat shock.</text>
</comment>
<dbReference type="Pfam" id="PF00004">
    <property type="entry name" value="AAA"/>
    <property type="match status" value="1"/>
</dbReference>
<keyword evidence="5 10" id="KW-0378">Hydrolase</keyword>
<dbReference type="EMBL" id="JRLZ01000024">
    <property type="protein sequence ID" value="KGO92797.1"/>
    <property type="molecule type" value="Genomic_DNA"/>
</dbReference>
<dbReference type="InterPro" id="IPR054594">
    <property type="entry name" value="Lon_lid"/>
</dbReference>
<dbReference type="Gene3D" id="1.20.5.5270">
    <property type="match status" value="1"/>
</dbReference>
<evidence type="ECO:0000256" key="14">
    <source>
        <dbReference type="PROSITE-ProRule" id="PRU01122"/>
    </source>
</evidence>
<dbReference type="GO" id="GO:0016887">
    <property type="term" value="F:ATP hydrolysis activity"/>
    <property type="evidence" value="ECO:0007669"/>
    <property type="project" value="UniProtKB-UniRule"/>
</dbReference>
<dbReference type="OrthoDB" id="9803599at2"/>
<dbReference type="GO" id="GO:0043565">
    <property type="term" value="F:sequence-specific DNA binding"/>
    <property type="evidence" value="ECO:0007669"/>
    <property type="project" value="UniProtKB-UniRule"/>
</dbReference>
<keyword evidence="4 10" id="KW-0547">Nucleotide-binding</keyword>
<dbReference type="PATRIC" id="fig|1107311.3.peg.2492"/>
<dbReference type="Gene3D" id="1.10.8.60">
    <property type="match status" value="1"/>
</dbReference>
<dbReference type="GO" id="GO:0006515">
    <property type="term" value="P:protein quality control for misfolded or incompletely synthesized proteins"/>
    <property type="evidence" value="ECO:0007669"/>
    <property type="project" value="UniProtKB-UniRule"/>
</dbReference>
<protein>
    <recommendedName>
        <fullName evidence="10 11">Lon protease</fullName>
        <ecNumber evidence="10 11">3.4.21.53</ecNumber>
    </recommendedName>
    <alternativeName>
        <fullName evidence="10">ATP-dependent protease La</fullName>
    </alternativeName>
</protein>
<evidence type="ECO:0000256" key="1">
    <source>
        <dbReference type="ARBA" id="ARBA00004496"/>
    </source>
</evidence>
<dbReference type="SUPFAM" id="SSF52540">
    <property type="entry name" value="P-loop containing nucleoside triphosphate hydrolases"/>
    <property type="match status" value="1"/>
</dbReference>
<dbReference type="FunFam" id="3.40.50.300:FF:000021">
    <property type="entry name" value="Lon protease homolog"/>
    <property type="match status" value="1"/>
</dbReference>
<dbReference type="InterPro" id="IPR046336">
    <property type="entry name" value="Lon_prtase_N_sf"/>
</dbReference>
<name>V6S452_9FLAO</name>
<feature type="domain" description="Lon N-terminal" evidence="17">
    <location>
        <begin position="44"/>
        <end position="239"/>
    </location>
</feature>
<dbReference type="Proteomes" id="UP000030149">
    <property type="component" value="Unassembled WGS sequence"/>
</dbReference>
<dbReference type="STRING" id="1107311.Q767_15485"/>
<dbReference type="Pfam" id="PF05362">
    <property type="entry name" value="Lon_C"/>
    <property type="match status" value="1"/>
</dbReference>
<dbReference type="Gene3D" id="2.30.130.40">
    <property type="entry name" value="LON domain-like"/>
    <property type="match status" value="1"/>
</dbReference>
<evidence type="ECO:0000256" key="6">
    <source>
        <dbReference type="ARBA" id="ARBA00022825"/>
    </source>
</evidence>
<evidence type="ECO:0000256" key="11">
    <source>
        <dbReference type="PIRNR" id="PIRNR001174"/>
    </source>
</evidence>
<dbReference type="RefSeq" id="WP_023574493.1">
    <property type="nucleotide sequence ID" value="NZ_AVCS01000021.1"/>
</dbReference>
<evidence type="ECO:0000256" key="3">
    <source>
        <dbReference type="ARBA" id="ARBA00022670"/>
    </source>
</evidence>
<sequence length="816" mass="91715">MPTQKILTLDNLSLQEIDTDAELIPLLTPEDEEEMNNETLPGELPILPLRNTVLFPGVVIPITAGRDKSIKLINDANVGDKIIGVVAQKDENVEEPTAADIHTVGTVARILRVLKLPDGNTTVILQGKKRFEIDAVTTDEPYLKARIKEVAENRPDEKDEEFSAIIDSIKELAIQIIRESPNIPTEATFAIKNIESNPFLINFVSSNMNLSVEEKQKLLSVNDLKDRALETLRYMNVEFQKLELKNDIQSKVRFDLDQQQREYFLHQQMKTIQEELGGVSHDQEIEEMRTKAKSKKWEEKVAKHFDKEISKLQRMNPQSPDFGIQRNYLELFLELPWNEYSKDKFDLKNAQKILDRDHFGLDDVKKRIIEHLAVLKLRNDMKSPILCLYGPPGVGKTSIGKSIAEALGRQYVRISLGGLRDEAEIRGHRKTYIGAMPGRIIQSLKKAGTSNPVFVLDEIDKLSSSFNGDPSSALLEVLDPEQNSDFYDNFLEMGFDLSKVMFIATSNSMTSIQPALRDRMEVINMTGYTIEEKIEIAKQHLLPKQLKEHGLTSKDLQIGKKQLEKIVVGYTRESGVRSLEKKIASVVRNAAKSIALEEEYNIKITDEDIIKVLGAPRLERDKYENNETAGVVTGLAWTSVGGDILFIESIISKGKGALTMTGNLGTVMKESVTIALEYIKSNAEKLGIDTEVLEKYNIHIHVPEGATPKDGPSAGVAMLTSLVSSFTQKRIKKSLAMTGEITLRGKVLPVGGIKEKILAAKRANIKEIILCKENKYDIDEIKPEYIEGLTFHYVDTMEEVLEIAITNQKVKNPKKL</sequence>
<evidence type="ECO:0000256" key="2">
    <source>
        <dbReference type="ARBA" id="ARBA00022490"/>
    </source>
</evidence>
<gene>
    <name evidence="10" type="primary">lon</name>
    <name evidence="18" type="ORF">Q767_15485</name>
</gene>
<dbReference type="CDD" id="cd19500">
    <property type="entry name" value="RecA-like_Lon"/>
    <property type="match status" value="1"/>
</dbReference>
<dbReference type="HAMAP" id="MF_01973">
    <property type="entry name" value="lon_bact"/>
    <property type="match status" value="1"/>
</dbReference>
<dbReference type="InterPro" id="IPR003959">
    <property type="entry name" value="ATPase_AAA_core"/>
</dbReference>
<dbReference type="InterPro" id="IPR003111">
    <property type="entry name" value="Lon_prtase_N"/>
</dbReference>
<dbReference type="Pfam" id="PF22667">
    <property type="entry name" value="Lon_lid"/>
    <property type="match status" value="1"/>
</dbReference>
<evidence type="ECO:0000313" key="18">
    <source>
        <dbReference type="EMBL" id="KGO92797.1"/>
    </source>
</evidence>
<dbReference type="PROSITE" id="PS51787">
    <property type="entry name" value="LON_N"/>
    <property type="match status" value="1"/>
</dbReference>
<dbReference type="InterPro" id="IPR014721">
    <property type="entry name" value="Ribsml_uS5_D2-typ_fold_subgr"/>
</dbReference>
<dbReference type="InterPro" id="IPR027543">
    <property type="entry name" value="Lon_bac"/>
</dbReference>
<dbReference type="Gene3D" id="3.30.230.10">
    <property type="match status" value="1"/>
</dbReference>
<comment type="function">
    <text evidence="10">ATP-dependent serine protease that mediates the selective degradation of mutant and abnormal proteins as well as certain short-lived regulatory proteins. Required for cellular homeostasis and for survival from DNA damage and developmental changes induced by stress. Degrades polypeptides processively to yield small peptide fragments that are 5 to 10 amino acids long. Binds to DNA in a double-stranded, site-specific manner.</text>
</comment>
<dbReference type="eggNOG" id="COG0466">
    <property type="taxonomic scope" value="Bacteria"/>
</dbReference>
<dbReference type="SUPFAM" id="SSF54211">
    <property type="entry name" value="Ribosomal protein S5 domain 2-like"/>
    <property type="match status" value="1"/>
</dbReference>
<keyword evidence="6 10" id="KW-0720">Serine protease</keyword>
<dbReference type="Gene3D" id="1.20.58.1480">
    <property type="match status" value="1"/>
</dbReference>
<dbReference type="GO" id="GO:0005737">
    <property type="term" value="C:cytoplasm"/>
    <property type="evidence" value="ECO:0007669"/>
    <property type="project" value="UniProtKB-SubCell"/>
</dbReference>
<dbReference type="PIRSF" id="PIRSF001174">
    <property type="entry name" value="Lon_proteas"/>
    <property type="match status" value="1"/>
</dbReference>
<dbReference type="SMART" id="SM00382">
    <property type="entry name" value="AAA"/>
    <property type="match status" value="1"/>
</dbReference>
<dbReference type="Gene3D" id="3.40.50.300">
    <property type="entry name" value="P-loop containing nucleotide triphosphate hydrolases"/>
    <property type="match status" value="1"/>
</dbReference>
<dbReference type="Pfam" id="PF02190">
    <property type="entry name" value="LON_substr_bdg"/>
    <property type="match status" value="1"/>
</dbReference>
<evidence type="ECO:0000256" key="9">
    <source>
        <dbReference type="ARBA" id="ARBA00050665"/>
    </source>
</evidence>
<dbReference type="InterPro" id="IPR008268">
    <property type="entry name" value="Peptidase_S16_AS"/>
</dbReference>
<dbReference type="GO" id="GO:0034605">
    <property type="term" value="P:cellular response to heat"/>
    <property type="evidence" value="ECO:0007669"/>
    <property type="project" value="UniProtKB-UniRule"/>
</dbReference>
<feature type="binding site" evidence="10 13">
    <location>
        <begin position="390"/>
        <end position="397"/>
    </location>
    <ligand>
        <name>ATP</name>
        <dbReference type="ChEBI" id="CHEBI:30616"/>
    </ligand>
</feature>
<reference evidence="19" key="1">
    <citation type="submission" date="2013-09" db="EMBL/GenBank/DDBJ databases">
        <authorList>
            <person name="Zeng Z."/>
            <person name="Chen C."/>
        </authorList>
    </citation>
    <scope>NUCLEOTIDE SEQUENCE [LARGE SCALE GENOMIC DNA]</scope>
    <source>
        <strain evidence="19">DK69</strain>
    </source>
</reference>
<dbReference type="SMART" id="SM00464">
    <property type="entry name" value="LON"/>
    <property type="match status" value="1"/>
</dbReference>
<reference evidence="18 19" key="2">
    <citation type="journal article" date="2015" name="Stand. Genomic Sci.">
        <title>High quality draft genomic sequence of Flavobacterium enshiense DK69(T) and comparison among Flavobacterium genomes.</title>
        <authorList>
            <person name="Zeng Z."/>
            <person name="Chen C."/>
            <person name="Du H."/>
            <person name="Wang G."/>
            <person name="Li M."/>
        </authorList>
    </citation>
    <scope>NUCLEOTIDE SEQUENCE [LARGE SCALE GENOMIC DNA]</scope>
    <source>
        <strain evidence="18 19">DK69</strain>
    </source>
</reference>